<keyword evidence="3" id="KW-1185">Reference proteome</keyword>
<dbReference type="PANTHER" id="PTHR39081:SF1">
    <property type="entry name" value="MUT7-C RNASE DOMAIN-CONTAINING PROTEIN"/>
    <property type="match status" value="1"/>
</dbReference>
<dbReference type="PANTHER" id="PTHR39081">
    <property type="entry name" value="MUT7-C DOMAIN-CONTAINING PROTEIN"/>
    <property type="match status" value="1"/>
</dbReference>
<evidence type="ECO:0000313" key="3">
    <source>
        <dbReference type="Proteomes" id="UP000786387"/>
    </source>
</evidence>
<dbReference type="EMBL" id="JAAMRF010000001">
    <property type="protein sequence ID" value="MBA1272026.1"/>
    <property type="molecule type" value="Genomic_DNA"/>
</dbReference>
<dbReference type="Pfam" id="PF01927">
    <property type="entry name" value="Mut7-C"/>
    <property type="match status" value="1"/>
</dbReference>
<gene>
    <name evidence="2" type="ORF">G7026_01525</name>
</gene>
<comment type="caution">
    <text evidence="2">The sequence shown here is derived from an EMBL/GenBank/DDBJ whole genome shotgun (WGS) entry which is preliminary data.</text>
</comment>
<reference evidence="2 3" key="1">
    <citation type="submission" date="2020-02" db="EMBL/GenBank/DDBJ databases">
        <title>Synteny-based analysis reveals conserved mechanism for high triclosan tolerance in Pseudomonas, as well as instances of horizontal transfer.</title>
        <authorList>
            <person name="Mcfarland A.G."/>
            <person name="Bertucci H.K."/>
            <person name="Litmann E."/>
            <person name="Shen J."/>
            <person name="Huttenhower C."/>
            <person name="Hartmann E.M."/>
        </authorList>
    </citation>
    <scope>NUCLEOTIDE SEQUENCE [LARGE SCALE GENOMIC DNA]</scope>
    <source>
        <strain evidence="2 3">115A1</strain>
    </source>
</reference>
<dbReference type="InterPro" id="IPR002782">
    <property type="entry name" value="Mut7-C_RNAse_dom"/>
</dbReference>
<feature type="domain" description="Mut7-C RNAse" evidence="1">
    <location>
        <begin position="9"/>
        <end position="151"/>
    </location>
</feature>
<evidence type="ECO:0000259" key="1">
    <source>
        <dbReference type="Pfam" id="PF01927"/>
    </source>
</evidence>
<dbReference type="Proteomes" id="UP000786387">
    <property type="component" value="Unassembled WGS sequence"/>
</dbReference>
<name>A0ABR5YVS7_9GAMM</name>
<organism evidence="2 3">
    <name type="scientific">Stutzerimonas azotifigens</name>
    <dbReference type="NCBI Taxonomy" id="291995"/>
    <lineage>
        <taxon>Bacteria</taxon>
        <taxon>Pseudomonadati</taxon>
        <taxon>Pseudomonadota</taxon>
        <taxon>Gammaproteobacteria</taxon>
        <taxon>Pseudomonadales</taxon>
        <taxon>Pseudomonadaceae</taxon>
        <taxon>Stutzerimonas</taxon>
    </lineage>
</organism>
<evidence type="ECO:0000313" key="2">
    <source>
        <dbReference type="EMBL" id="MBA1272026.1"/>
    </source>
</evidence>
<sequence>MIPTSMEQPRLLADAMLGGLVRWLRVLDCDTAYDPALSDAELVALAARDSRTLLTRDRHLLTFLRPQSALRISHDAPLEQLRQVVEACVIEPPSALFRRCLVCNSPLQQASEEQAAKAPPSARAFAEPMRHCPGCGRLYWLGSHTRRMRSILIQAFPEWTALRRDGP</sequence>
<dbReference type="RefSeq" id="WP_181068878.1">
    <property type="nucleotide sequence ID" value="NZ_JAAMRF010000001.1"/>
</dbReference>
<proteinExistence type="predicted"/>
<accession>A0ABR5YVS7</accession>
<protein>
    <recommendedName>
        <fullName evidence="1">Mut7-C RNAse domain-containing protein</fullName>
    </recommendedName>
</protein>